<keyword evidence="3 4" id="KW-0440">LIM domain</keyword>
<dbReference type="SUPFAM" id="SSF57716">
    <property type="entry name" value="Glucocorticoid receptor-like (DNA-binding domain)"/>
    <property type="match status" value="2"/>
</dbReference>
<feature type="compositionally biased region" description="Basic and acidic residues" evidence="5">
    <location>
        <begin position="309"/>
        <end position="392"/>
    </location>
</feature>
<dbReference type="FunFam" id="2.10.110.10:FF:000002">
    <property type="entry name" value="LIM domain and actin-binding 1"/>
    <property type="match status" value="1"/>
</dbReference>
<evidence type="ECO:0000256" key="4">
    <source>
        <dbReference type="PROSITE-ProRule" id="PRU00125"/>
    </source>
</evidence>
<accession>A0A556V4T9</accession>
<keyword evidence="6" id="KW-1133">Transmembrane helix</keyword>
<dbReference type="PROSITE" id="PS50023">
    <property type="entry name" value="LIM_DOMAIN_2"/>
    <property type="match status" value="1"/>
</dbReference>
<comment type="caution">
    <text evidence="9">The sequence shown here is derived from an EMBL/GenBank/DDBJ whole genome shotgun (WGS) entry which is preliminary data.</text>
</comment>
<keyword evidence="6" id="KW-0472">Membrane</keyword>
<organism evidence="9 10">
    <name type="scientific">Bagarius yarrelli</name>
    <name type="common">Goonch</name>
    <name type="synonym">Bagrus yarrelli</name>
    <dbReference type="NCBI Taxonomy" id="175774"/>
    <lineage>
        <taxon>Eukaryota</taxon>
        <taxon>Metazoa</taxon>
        <taxon>Chordata</taxon>
        <taxon>Craniata</taxon>
        <taxon>Vertebrata</taxon>
        <taxon>Euteleostomi</taxon>
        <taxon>Actinopterygii</taxon>
        <taxon>Neopterygii</taxon>
        <taxon>Teleostei</taxon>
        <taxon>Ostariophysi</taxon>
        <taxon>Siluriformes</taxon>
        <taxon>Sisoridae</taxon>
        <taxon>Sisorinae</taxon>
        <taxon>Bagarius</taxon>
    </lineage>
</organism>
<keyword evidence="2 4" id="KW-0862">Zinc</keyword>
<feature type="region of interest" description="Disordered" evidence="5">
    <location>
        <begin position="305"/>
        <end position="394"/>
    </location>
</feature>
<reference evidence="9 10" key="1">
    <citation type="journal article" date="2019" name="Genome Biol. Evol.">
        <title>Whole-Genome Sequencing of the Giant Devil Catfish, Bagarius yarrelli.</title>
        <authorList>
            <person name="Jiang W."/>
            <person name="Lv Y."/>
            <person name="Cheng L."/>
            <person name="Yang K."/>
            <person name="Chao B."/>
            <person name="Wang X."/>
            <person name="Li Y."/>
            <person name="Pan X."/>
            <person name="You X."/>
            <person name="Zhang Y."/>
            <person name="Yang J."/>
            <person name="Li J."/>
            <person name="Zhang X."/>
            <person name="Liu S."/>
            <person name="Sun C."/>
            <person name="Yang J."/>
            <person name="Shi Q."/>
        </authorList>
    </citation>
    <scope>NUCLEOTIDE SEQUENCE [LARGE SCALE GENOMIC DNA]</scope>
    <source>
        <strain evidence="9">JWS20170419001</strain>
        <tissue evidence="9">Muscle</tissue>
    </source>
</reference>
<dbReference type="EMBL" id="VCAZ01000118">
    <property type="protein sequence ID" value="TSU50028.1"/>
    <property type="molecule type" value="Genomic_DNA"/>
</dbReference>
<evidence type="ECO:0000256" key="1">
    <source>
        <dbReference type="ARBA" id="ARBA00022723"/>
    </source>
</evidence>
<feature type="compositionally biased region" description="Basic and acidic residues" evidence="5">
    <location>
        <begin position="760"/>
        <end position="769"/>
    </location>
</feature>
<evidence type="ECO:0000313" key="10">
    <source>
        <dbReference type="Proteomes" id="UP000319801"/>
    </source>
</evidence>
<sequence length="847" mass="96941">MLYRRMMNFRTLLLVVELLDLHVKSCPENQFQLPDGICCDFCEEDPETSTTISKTEDELQMVHMALSVIVPVVLIAITVAVGYKLSSRRCTFRDPADELHDIRLKAATFRMKSHVTLKISTNPGFSVVNEAFRLRRVSQVVVMESTPFSRKQWSSQSLRITAREISLVSTRGKHNAIAERFSKYQKAAEEANADKKKTPTETLPSAVRTGNLSVLKKRWEEKRQNTPSGAAPISPAEPRSPARSHSFRPVKVREGWKGEMEEAMETKQDVKQETKPELKPKLKLETKQEMEKTLEKETMQEMENEMMQEMEKKLEKERMQELEKDMEIETDLEKDREMETSLEKELKKETLEAPKTELKPEIKKEMKMEMRKEMMVEENQKEEEEQRKEVEKPSVALNSLKKMFEKGETRSSEMKIKCSAVEMKENAPPGGEGQPEHQNVHSESTSLKANGVFADTGSSSAFESETSDTPRFVRGQKFRATVRETCVACRKTVYPLEKLVANQQTFHNTCFRCAHCNTKLSLLNFACLHGSIYCKPHYNQLFKSKGNYDEGFGHRPHKELWTARGDDEESEESEKPKSASPDRAMVKPSASEKAWDQKLMVEETPIAKVTNIASSLENKTAPTVLEAEKPAVSLETKRLKIAWPPRAESSGSTVERGRSPVKVFRLKWPPGDDVQSSLESTERVELRNLRRSTSLKERSRPFSVAPRMESNDQEPLRPLKTTLTRRGSLELRSPVQKEKEDDISEIKNPYKVLNNSEVEVPPKQEEKPKIPQSILKRPQTHKTQVSEDQPEDQPVQPLELQEAPPVQAVEDDRTSKDVGFWDGEEAEESLSVEEVIKRNRVYEDEDC</sequence>
<dbReference type="AlphaFoldDB" id="A0A556V4T9"/>
<gene>
    <name evidence="9" type="ORF">Baya_12957</name>
</gene>
<dbReference type="OrthoDB" id="6129702at2759"/>
<dbReference type="PROSITE" id="PS00478">
    <property type="entry name" value="LIM_DOMAIN_1"/>
    <property type="match status" value="1"/>
</dbReference>
<protein>
    <submittedName>
        <fullName evidence="9">LIM domain and actin-binding protein 1</fullName>
    </submittedName>
</protein>
<name>A0A556V4T9_BAGYA</name>
<dbReference type="InterPro" id="IPR028740">
    <property type="entry name" value="EPLIN_Lim_dom"/>
</dbReference>
<evidence type="ECO:0000256" key="2">
    <source>
        <dbReference type="ARBA" id="ARBA00022833"/>
    </source>
</evidence>
<dbReference type="CDD" id="cd09485">
    <property type="entry name" value="LIM_Eplin_alpha_beta"/>
    <property type="match status" value="1"/>
</dbReference>
<feature type="compositionally biased region" description="Polar residues" evidence="5">
    <location>
        <begin position="200"/>
        <end position="212"/>
    </location>
</feature>
<evidence type="ECO:0000259" key="8">
    <source>
        <dbReference type="PROSITE" id="PS50023"/>
    </source>
</evidence>
<dbReference type="PANTHER" id="PTHR24206">
    <property type="entry name" value="OS06G0237300 PROTEIN"/>
    <property type="match status" value="1"/>
</dbReference>
<evidence type="ECO:0000313" key="9">
    <source>
        <dbReference type="EMBL" id="TSU50028.1"/>
    </source>
</evidence>
<dbReference type="Pfam" id="PF00412">
    <property type="entry name" value="LIM"/>
    <property type="match status" value="1"/>
</dbReference>
<evidence type="ECO:0000256" key="7">
    <source>
        <dbReference type="SAM" id="SignalP"/>
    </source>
</evidence>
<keyword evidence="10" id="KW-1185">Reference proteome</keyword>
<keyword evidence="7" id="KW-0732">Signal</keyword>
<feature type="compositionally biased region" description="Basic and acidic residues" evidence="5">
    <location>
        <begin position="189"/>
        <end position="199"/>
    </location>
</feature>
<dbReference type="Gene3D" id="2.10.110.10">
    <property type="entry name" value="Cysteine Rich Protein"/>
    <property type="match status" value="1"/>
</dbReference>
<keyword evidence="1 4" id="KW-0479">Metal-binding</keyword>
<dbReference type="GO" id="GO:0046872">
    <property type="term" value="F:metal ion binding"/>
    <property type="evidence" value="ECO:0007669"/>
    <property type="project" value="UniProtKB-KW"/>
</dbReference>
<feature type="compositionally biased region" description="Basic and acidic residues" evidence="5">
    <location>
        <begin position="680"/>
        <end position="700"/>
    </location>
</feature>
<evidence type="ECO:0000256" key="3">
    <source>
        <dbReference type="ARBA" id="ARBA00023038"/>
    </source>
</evidence>
<feature type="region of interest" description="Disordered" evidence="5">
    <location>
        <begin position="424"/>
        <end position="444"/>
    </location>
</feature>
<proteinExistence type="predicted"/>
<feature type="region of interest" description="Disordered" evidence="5">
    <location>
        <begin position="665"/>
        <end position="815"/>
    </location>
</feature>
<feature type="region of interest" description="Disordered" evidence="5">
    <location>
        <begin position="189"/>
        <end position="255"/>
    </location>
</feature>
<dbReference type="InterPro" id="IPR001781">
    <property type="entry name" value="Znf_LIM"/>
</dbReference>
<feature type="region of interest" description="Disordered" evidence="5">
    <location>
        <begin position="561"/>
        <end position="596"/>
    </location>
</feature>
<feature type="chain" id="PRO_5022128088" evidence="7">
    <location>
        <begin position="26"/>
        <end position="847"/>
    </location>
</feature>
<dbReference type="SMART" id="SM00132">
    <property type="entry name" value="LIM"/>
    <property type="match status" value="1"/>
</dbReference>
<feature type="domain" description="LIM zinc-binding" evidence="8">
    <location>
        <begin position="484"/>
        <end position="544"/>
    </location>
</feature>
<evidence type="ECO:0000256" key="5">
    <source>
        <dbReference type="SAM" id="MobiDB-lite"/>
    </source>
</evidence>
<keyword evidence="6" id="KW-0812">Transmembrane</keyword>
<dbReference type="Proteomes" id="UP000319801">
    <property type="component" value="Unassembled WGS sequence"/>
</dbReference>
<feature type="transmembrane region" description="Helical" evidence="6">
    <location>
        <begin position="62"/>
        <end position="83"/>
    </location>
</feature>
<evidence type="ECO:0000256" key="6">
    <source>
        <dbReference type="SAM" id="Phobius"/>
    </source>
</evidence>
<feature type="signal peptide" evidence="7">
    <location>
        <begin position="1"/>
        <end position="25"/>
    </location>
</feature>